<protein>
    <submittedName>
        <fullName evidence="2">Uncharacterized protein</fullName>
    </submittedName>
</protein>
<proteinExistence type="predicted"/>
<gene>
    <name evidence="2" type="ORF">scyTo_0004408</name>
</gene>
<dbReference type="Pfam" id="PF06246">
    <property type="entry name" value="Isy1"/>
    <property type="match status" value="1"/>
</dbReference>
<dbReference type="GO" id="GO:0000350">
    <property type="term" value="P:generation of catalytic spliceosome for second transesterification step"/>
    <property type="evidence" value="ECO:0007669"/>
    <property type="project" value="InterPro"/>
</dbReference>
<evidence type="ECO:0000313" key="3">
    <source>
        <dbReference type="Proteomes" id="UP000288216"/>
    </source>
</evidence>
<feature type="region of interest" description="Disordered" evidence="1">
    <location>
        <begin position="101"/>
        <end position="168"/>
    </location>
</feature>
<sequence>MARNEEKQLGNLNRLWLQREKEEGRLREIHQNRPKLSSLNSAVEVKKWIPSIKTEIEYYLQQSQLSHYSERKIKEFQDYIEKLQKEYQRYLWKLRQLDPSHKEHPWKPRAYTRKRPPNSAPQTINQPATSHSLKRLCTPPSNESYDGTPEYDSGKKTDEGRERSRLSRQIPDAVTYDCLMVNSKFQDQPLTFNPARISPRFSMHSTLKNTVGEDSQNMTKILLSKLPNLETSSSFGTKTDLNREIEEIQASKRTEDSQESILLNKSCGILGLSCYSSDEDT</sequence>
<name>A0A401NRC5_SCYTO</name>
<dbReference type="EMBL" id="BFAA01001311">
    <property type="protein sequence ID" value="GCB63407.1"/>
    <property type="molecule type" value="Genomic_DNA"/>
</dbReference>
<feature type="compositionally biased region" description="Polar residues" evidence="1">
    <location>
        <begin position="120"/>
        <end position="131"/>
    </location>
</feature>
<keyword evidence="3" id="KW-1185">Reference proteome</keyword>
<evidence type="ECO:0000256" key="1">
    <source>
        <dbReference type="SAM" id="MobiDB-lite"/>
    </source>
</evidence>
<dbReference type="OMA" id="WKPRAYT"/>
<feature type="compositionally biased region" description="Basic and acidic residues" evidence="1">
    <location>
        <begin position="152"/>
        <end position="165"/>
    </location>
</feature>
<comment type="caution">
    <text evidence="2">The sequence shown here is derived from an EMBL/GenBank/DDBJ whole genome shotgun (WGS) entry which is preliminary data.</text>
</comment>
<dbReference type="Proteomes" id="UP000288216">
    <property type="component" value="Unassembled WGS sequence"/>
</dbReference>
<dbReference type="InterPro" id="IPR009360">
    <property type="entry name" value="Isy1"/>
</dbReference>
<accession>A0A401NRC5</accession>
<dbReference type="AlphaFoldDB" id="A0A401NRC5"/>
<dbReference type="OrthoDB" id="5983780at2759"/>
<reference evidence="2 3" key="1">
    <citation type="journal article" date="2018" name="Nat. Ecol. Evol.">
        <title>Shark genomes provide insights into elasmobranch evolution and the origin of vertebrates.</title>
        <authorList>
            <person name="Hara Y"/>
            <person name="Yamaguchi K"/>
            <person name="Onimaru K"/>
            <person name="Kadota M"/>
            <person name="Koyanagi M"/>
            <person name="Keeley SD"/>
            <person name="Tatsumi K"/>
            <person name="Tanaka K"/>
            <person name="Motone F"/>
            <person name="Kageyama Y"/>
            <person name="Nozu R"/>
            <person name="Adachi N"/>
            <person name="Nishimura O"/>
            <person name="Nakagawa R"/>
            <person name="Tanegashima C"/>
            <person name="Kiyatake I"/>
            <person name="Matsumoto R"/>
            <person name="Murakumo K"/>
            <person name="Nishida K"/>
            <person name="Terakita A"/>
            <person name="Kuratani S"/>
            <person name="Sato K"/>
            <person name="Hyodo S Kuraku.S."/>
        </authorList>
    </citation>
    <scope>NUCLEOTIDE SEQUENCE [LARGE SCALE GENOMIC DNA]</scope>
</reference>
<evidence type="ECO:0000313" key="2">
    <source>
        <dbReference type="EMBL" id="GCB63407.1"/>
    </source>
</evidence>
<organism evidence="2 3">
    <name type="scientific">Scyliorhinus torazame</name>
    <name type="common">Cloudy catshark</name>
    <name type="synonym">Catulus torazame</name>
    <dbReference type="NCBI Taxonomy" id="75743"/>
    <lineage>
        <taxon>Eukaryota</taxon>
        <taxon>Metazoa</taxon>
        <taxon>Chordata</taxon>
        <taxon>Craniata</taxon>
        <taxon>Vertebrata</taxon>
        <taxon>Chondrichthyes</taxon>
        <taxon>Elasmobranchii</taxon>
        <taxon>Galeomorphii</taxon>
        <taxon>Galeoidea</taxon>
        <taxon>Carcharhiniformes</taxon>
        <taxon>Scyliorhinidae</taxon>
        <taxon>Scyliorhinus</taxon>
    </lineage>
</organism>